<evidence type="ECO:0000313" key="1">
    <source>
        <dbReference type="EMBL" id="KAJ8734519.1"/>
    </source>
</evidence>
<comment type="caution">
    <text evidence="1">The sequence shown here is derived from an EMBL/GenBank/DDBJ whole genome shotgun (WGS) entry which is preliminary data.</text>
</comment>
<name>A0ACC2R5I9_9NEOP</name>
<accession>A0ACC2R5I9</accession>
<keyword evidence="2" id="KW-1185">Reference proteome</keyword>
<evidence type="ECO:0000313" key="2">
    <source>
        <dbReference type="Proteomes" id="UP001231649"/>
    </source>
</evidence>
<dbReference type="Proteomes" id="UP001231649">
    <property type="component" value="Chromosome 5"/>
</dbReference>
<protein>
    <submittedName>
        <fullName evidence="1">Uncharacterized protein</fullName>
    </submittedName>
</protein>
<dbReference type="EMBL" id="CM056781">
    <property type="protein sequence ID" value="KAJ8734519.1"/>
    <property type="molecule type" value="Genomic_DNA"/>
</dbReference>
<gene>
    <name evidence="1" type="ORF">PYW08_013769</name>
</gene>
<sequence length="369" mass="39875">MSTLQPRGGLTTTWCAVAAAMTALTTATTIGNAAVLVALKRSKTAPAHYPLASLAAADLLVGLFVLPVAASRELFMFEIDPLICSFWKTVDIMCCTASILSLCCLGWERWSGITAPLARARRAKRARLFAGLVWPLSLAVALPTIFIPSPKALVNEEKVCPDNTNVGYVFYCATLSFYLPAVVMVTLYARILCALSVPLQIRSHRGGLPCPDTGQTDKTPKHGLKRCAASVDISSQEHQTNAVVPSPKGCQLNLPEGPKPGSCPTSPVRHPGAPCSIITRQQRATRTIIRLMALFLLCWTPFFIVLPLDSLCDCVRDSIWQWCTWLGFTNSALNPLVYAAASPSVRRALQASLTSSVKPEVALTPVRNR</sequence>
<reference evidence="1" key="1">
    <citation type="submission" date="2023-03" db="EMBL/GenBank/DDBJ databases">
        <title>Chromosome-level genomes of two armyworms, Mythimna separata and Mythimna loreyi, provide insights into the biosynthesis and reception of sex pheromones.</title>
        <authorList>
            <person name="Zhao H."/>
        </authorList>
    </citation>
    <scope>NUCLEOTIDE SEQUENCE</scope>
    <source>
        <strain evidence="1">BeijingLab</strain>
    </source>
</reference>
<proteinExistence type="predicted"/>
<organism evidence="1 2">
    <name type="scientific">Mythimna loreyi</name>
    <dbReference type="NCBI Taxonomy" id="667449"/>
    <lineage>
        <taxon>Eukaryota</taxon>
        <taxon>Metazoa</taxon>
        <taxon>Ecdysozoa</taxon>
        <taxon>Arthropoda</taxon>
        <taxon>Hexapoda</taxon>
        <taxon>Insecta</taxon>
        <taxon>Pterygota</taxon>
        <taxon>Neoptera</taxon>
        <taxon>Endopterygota</taxon>
        <taxon>Lepidoptera</taxon>
        <taxon>Glossata</taxon>
        <taxon>Ditrysia</taxon>
        <taxon>Noctuoidea</taxon>
        <taxon>Noctuidae</taxon>
        <taxon>Noctuinae</taxon>
        <taxon>Hadenini</taxon>
        <taxon>Mythimna</taxon>
    </lineage>
</organism>